<evidence type="ECO:0000259" key="9">
    <source>
        <dbReference type="PROSITE" id="PS50850"/>
    </source>
</evidence>
<keyword evidence="6 8" id="KW-0472">Membrane</keyword>
<feature type="transmembrane region" description="Helical" evidence="8">
    <location>
        <begin position="463"/>
        <end position="482"/>
    </location>
</feature>
<comment type="caution">
    <text evidence="10">The sequence shown here is derived from an EMBL/GenBank/DDBJ whole genome shotgun (WGS) entry which is preliminary data.</text>
</comment>
<dbReference type="PANTHER" id="PTHR42718:SF42">
    <property type="entry name" value="EXPORT PROTEIN"/>
    <property type="match status" value="1"/>
</dbReference>
<evidence type="ECO:0000256" key="5">
    <source>
        <dbReference type="ARBA" id="ARBA00022989"/>
    </source>
</evidence>
<dbReference type="PRINTS" id="PR01036">
    <property type="entry name" value="TCRTETB"/>
</dbReference>
<dbReference type="NCBIfam" id="TIGR00711">
    <property type="entry name" value="efflux_EmrB"/>
    <property type="match status" value="1"/>
</dbReference>
<proteinExistence type="predicted"/>
<evidence type="ECO:0000256" key="7">
    <source>
        <dbReference type="SAM" id="MobiDB-lite"/>
    </source>
</evidence>
<comment type="subcellular location">
    <subcellularLocation>
        <location evidence="1">Cell membrane</location>
        <topology evidence="1">Multi-pass membrane protein</topology>
    </subcellularLocation>
</comment>
<keyword evidence="2" id="KW-0813">Transport</keyword>
<evidence type="ECO:0000256" key="6">
    <source>
        <dbReference type="ARBA" id="ARBA00023136"/>
    </source>
</evidence>
<name>A0A940WK33_9ACTN</name>
<feature type="transmembrane region" description="Helical" evidence="8">
    <location>
        <begin position="262"/>
        <end position="284"/>
    </location>
</feature>
<dbReference type="CDD" id="cd17321">
    <property type="entry name" value="MFS_MMR_MDR_like"/>
    <property type="match status" value="1"/>
</dbReference>
<evidence type="ECO:0000313" key="11">
    <source>
        <dbReference type="Proteomes" id="UP000674234"/>
    </source>
</evidence>
<dbReference type="InterPro" id="IPR011701">
    <property type="entry name" value="MFS"/>
</dbReference>
<dbReference type="GO" id="GO:0022857">
    <property type="term" value="F:transmembrane transporter activity"/>
    <property type="evidence" value="ECO:0007669"/>
    <property type="project" value="InterPro"/>
</dbReference>
<evidence type="ECO:0000256" key="3">
    <source>
        <dbReference type="ARBA" id="ARBA00022475"/>
    </source>
</evidence>
<feature type="transmembrane region" description="Helical" evidence="8">
    <location>
        <begin position="227"/>
        <end position="250"/>
    </location>
</feature>
<feature type="transmembrane region" description="Helical" evidence="8">
    <location>
        <begin position="46"/>
        <end position="64"/>
    </location>
</feature>
<evidence type="ECO:0000256" key="1">
    <source>
        <dbReference type="ARBA" id="ARBA00004651"/>
    </source>
</evidence>
<dbReference type="Gene3D" id="1.20.1720.10">
    <property type="entry name" value="Multidrug resistance protein D"/>
    <property type="match status" value="1"/>
</dbReference>
<dbReference type="EMBL" id="JAFCNB010000017">
    <property type="protein sequence ID" value="MBP2707149.1"/>
    <property type="molecule type" value="Genomic_DNA"/>
</dbReference>
<evidence type="ECO:0000256" key="4">
    <source>
        <dbReference type="ARBA" id="ARBA00022692"/>
    </source>
</evidence>
<dbReference type="Proteomes" id="UP000674234">
    <property type="component" value="Unassembled WGS sequence"/>
</dbReference>
<dbReference type="RefSeq" id="WP_210158425.1">
    <property type="nucleotide sequence ID" value="NZ_JAFCNB010000017.1"/>
</dbReference>
<feature type="transmembrane region" description="Helical" evidence="8">
    <location>
        <begin position="357"/>
        <end position="379"/>
    </location>
</feature>
<evidence type="ECO:0000313" key="10">
    <source>
        <dbReference type="EMBL" id="MBP2707149.1"/>
    </source>
</evidence>
<dbReference type="PANTHER" id="PTHR42718">
    <property type="entry name" value="MAJOR FACILITATOR SUPERFAMILY MULTIDRUG TRANSPORTER MFSC"/>
    <property type="match status" value="1"/>
</dbReference>
<protein>
    <submittedName>
        <fullName evidence="10">MFS transporter</fullName>
    </submittedName>
</protein>
<dbReference type="Pfam" id="PF07690">
    <property type="entry name" value="MFS_1"/>
    <property type="match status" value="1"/>
</dbReference>
<feature type="transmembrane region" description="Helical" evidence="8">
    <location>
        <begin position="195"/>
        <end position="215"/>
    </location>
</feature>
<reference evidence="10" key="1">
    <citation type="submission" date="2021-02" db="EMBL/GenBank/DDBJ databases">
        <title>Draft genome sequence of Microbispora sp. RL4-1S isolated from rice leaves in Thailand.</title>
        <authorList>
            <person name="Muangham S."/>
            <person name="Duangmal K."/>
        </authorList>
    </citation>
    <scope>NUCLEOTIDE SEQUENCE</scope>
    <source>
        <strain evidence="10">RL4-1S</strain>
    </source>
</reference>
<dbReference type="InterPro" id="IPR004638">
    <property type="entry name" value="EmrB-like"/>
</dbReference>
<keyword evidence="4 8" id="KW-0812">Transmembrane</keyword>
<keyword evidence="5 8" id="KW-1133">Transmembrane helix</keyword>
<feature type="region of interest" description="Disordered" evidence="7">
    <location>
        <begin position="493"/>
        <end position="514"/>
    </location>
</feature>
<feature type="transmembrane region" description="Helical" evidence="8">
    <location>
        <begin position="76"/>
        <end position="95"/>
    </location>
</feature>
<dbReference type="AlphaFoldDB" id="A0A940WK33"/>
<feature type="transmembrane region" description="Helical" evidence="8">
    <location>
        <begin position="101"/>
        <end position="126"/>
    </location>
</feature>
<keyword evidence="11" id="KW-1185">Reference proteome</keyword>
<dbReference type="InterPro" id="IPR020846">
    <property type="entry name" value="MFS_dom"/>
</dbReference>
<dbReference type="Gene3D" id="1.20.1250.20">
    <property type="entry name" value="MFS general substrate transporter like domains"/>
    <property type="match status" value="1"/>
</dbReference>
<evidence type="ECO:0000256" key="2">
    <source>
        <dbReference type="ARBA" id="ARBA00022448"/>
    </source>
</evidence>
<keyword evidence="3" id="KW-1003">Cell membrane</keyword>
<organism evidence="10 11">
    <name type="scientific">Microbispora oryzae</name>
    <dbReference type="NCBI Taxonomy" id="2806554"/>
    <lineage>
        <taxon>Bacteria</taxon>
        <taxon>Bacillati</taxon>
        <taxon>Actinomycetota</taxon>
        <taxon>Actinomycetes</taxon>
        <taxon>Streptosporangiales</taxon>
        <taxon>Streptosporangiaceae</taxon>
        <taxon>Microbispora</taxon>
    </lineage>
</organism>
<dbReference type="GO" id="GO:0005886">
    <property type="term" value="C:plasma membrane"/>
    <property type="evidence" value="ECO:0007669"/>
    <property type="project" value="UniProtKB-SubCell"/>
</dbReference>
<accession>A0A940WK33</accession>
<feature type="transmembrane region" description="Helical" evidence="8">
    <location>
        <begin position="162"/>
        <end position="183"/>
    </location>
</feature>
<dbReference type="SUPFAM" id="SSF103473">
    <property type="entry name" value="MFS general substrate transporter"/>
    <property type="match status" value="1"/>
</dbReference>
<dbReference type="PROSITE" id="PS50850">
    <property type="entry name" value="MFS"/>
    <property type="match status" value="1"/>
</dbReference>
<feature type="transmembrane region" description="Helical" evidence="8">
    <location>
        <begin position="135"/>
        <end position="156"/>
    </location>
</feature>
<feature type="transmembrane region" description="Helical" evidence="8">
    <location>
        <begin position="296"/>
        <end position="317"/>
    </location>
</feature>
<evidence type="ECO:0000256" key="8">
    <source>
        <dbReference type="SAM" id="Phobius"/>
    </source>
</evidence>
<dbReference type="InterPro" id="IPR036259">
    <property type="entry name" value="MFS_trans_sf"/>
</dbReference>
<feature type="transmembrane region" description="Helical" evidence="8">
    <location>
        <begin position="324"/>
        <end position="345"/>
    </location>
</feature>
<sequence>MATSTSRWWALGALVLSVLVIGMDATILNVALPTLAADLHATTRDLQWIVDAYMVPFAALMLPAGAFGDRFGRRRLLLAGLAAFAVASVVATAAGGTGQLIAARALMGAGGALIMPLSTSILPVIFPPAERGRAIAAWTAAVALGLPLGPIVGGYLLDHFRWGSIFLINIPVVVVAALVTAVFVPESRDPSASRLDSPGALLSVAGLAALVFGIIEAPSKGWGDPAVLAGLGAGVVLLTAFALVEARGPAAMVDLRLFRSRVFVWGAVGATFVSLGMAGVLFVVPQHLQAVLGYDALGTGIRVIPMVAGLMAGGLAGERLTARLGLRALMTAGLVILAAGFLLGATTGPASGYGLTAAWLAVAGAGTGLAMVPAMDGVLATLPEERTGSGSATLQTVRQVGATMGVAVLGSLLSAVYVARLPEGVPAPAGDSVTAAVEVAARTGNADLLRAAREAFVGAMDQVLLVCGVASVLAAVLVVVFLTRATGTAAVPAVQTAQSGHDHTAAPRPHSPLP</sequence>
<feature type="domain" description="Major facilitator superfamily (MFS) profile" evidence="9">
    <location>
        <begin position="10"/>
        <end position="486"/>
    </location>
</feature>
<gene>
    <name evidence="10" type="ORF">JOL79_25515</name>
</gene>